<keyword evidence="3" id="KW-0560">Oxidoreductase</keyword>
<dbReference type="Gene3D" id="3.20.20.100">
    <property type="entry name" value="NADP-dependent oxidoreductase domain"/>
    <property type="match status" value="1"/>
</dbReference>
<dbReference type="PRINTS" id="PR00069">
    <property type="entry name" value="ALDKETRDTASE"/>
</dbReference>
<dbReference type="InterPro" id="IPR018170">
    <property type="entry name" value="Aldo/ket_reductase_CS"/>
</dbReference>
<organism evidence="8 9">
    <name type="scientific">Thermasporomyces composti</name>
    <dbReference type="NCBI Taxonomy" id="696763"/>
    <lineage>
        <taxon>Bacteria</taxon>
        <taxon>Bacillati</taxon>
        <taxon>Actinomycetota</taxon>
        <taxon>Actinomycetes</taxon>
        <taxon>Propionibacteriales</taxon>
        <taxon>Nocardioidaceae</taxon>
        <taxon>Thermasporomyces</taxon>
    </lineage>
</organism>
<sequence>MSQPYVTLNNGVRIPQIGFGVFQVPPETTQSVVERALEAGYRHIDTAAAYNNEAGVGAAVRASGLPRDQVFITTKLRNGEQGYDSALKAYDDSLARLGLDYADLYLIHWPNPAADKLVDSWRALERIYHEGRVRAIGVSNFLPEHLDRVLAEGTVVPAVNQIELHPTYQQRELASYCQRSSIAVEAYSPLGRGQDLDNPVVSALADKHGVSPAQVVLRWHLQRGHIVIPKSISPDRIRSNIDLAGFNLTPEEMASITALESGNRTGNDPRTFSLSQIR</sequence>
<accession>A0A3D9V6P9</accession>
<feature type="active site" description="Proton donor" evidence="4">
    <location>
        <position position="50"/>
    </location>
</feature>
<dbReference type="PROSITE" id="PS00063">
    <property type="entry name" value="ALDOKETO_REDUCTASE_3"/>
    <property type="match status" value="1"/>
</dbReference>
<comment type="similarity">
    <text evidence="1">Belongs to the aldo/keto reductase family.</text>
</comment>
<dbReference type="PROSITE" id="PS00798">
    <property type="entry name" value="ALDOKETO_REDUCTASE_1"/>
    <property type="match status" value="1"/>
</dbReference>
<evidence type="ECO:0000256" key="2">
    <source>
        <dbReference type="ARBA" id="ARBA00022857"/>
    </source>
</evidence>
<evidence type="ECO:0000256" key="6">
    <source>
        <dbReference type="PIRSR" id="PIRSR000097-3"/>
    </source>
</evidence>
<dbReference type="SUPFAM" id="SSF51430">
    <property type="entry name" value="NAD(P)-linked oxidoreductase"/>
    <property type="match status" value="1"/>
</dbReference>
<feature type="site" description="Lowers pKa of active site Tyr" evidence="6">
    <location>
        <position position="75"/>
    </location>
</feature>
<evidence type="ECO:0000256" key="3">
    <source>
        <dbReference type="ARBA" id="ARBA00023002"/>
    </source>
</evidence>
<dbReference type="PANTHER" id="PTHR43827">
    <property type="entry name" value="2,5-DIKETO-D-GLUCONIC ACID REDUCTASE"/>
    <property type="match status" value="1"/>
</dbReference>
<reference evidence="8 9" key="1">
    <citation type="submission" date="2018-08" db="EMBL/GenBank/DDBJ databases">
        <title>Sequencing the genomes of 1000 actinobacteria strains.</title>
        <authorList>
            <person name="Klenk H.-P."/>
        </authorList>
    </citation>
    <scope>NUCLEOTIDE SEQUENCE [LARGE SCALE GENOMIC DNA]</scope>
    <source>
        <strain evidence="8 9">DSM 22891</strain>
    </source>
</reference>
<gene>
    <name evidence="8" type="ORF">DFJ64_2627</name>
</gene>
<proteinExistence type="inferred from homology"/>
<evidence type="ECO:0000313" key="8">
    <source>
        <dbReference type="EMBL" id="REF37187.1"/>
    </source>
</evidence>
<feature type="domain" description="NADP-dependent oxidoreductase" evidence="7">
    <location>
        <begin position="23"/>
        <end position="259"/>
    </location>
</feature>
<protein>
    <submittedName>
        <fullName evidence="8">Diketogulonate reductase-like aldo/keto reductase</fullName>
    </submittedName>
</protein>
<evidence type="ECO:0000259" key="7">
    <source>
        <dbReference type="Pfam" id="PF00248"/>
    </source>
</evidence>
<keyword evidence="9" id="KW-1185">Reference proteome</keyword>
<name>A0A3D9V6P9_THECX</name>
<dbReference type="InterPro" id="IPR020471">
    <property type="entry name" value="AKR"/>
</dbReference>
<keyword evidence="2" id="KW-0521">NADP</keyword>
<dbReference type="InterPro" id="IPR023210">
    <property type="entry name" value="NADP_OxRdtase_dom"/>
</dbReference>
<dbReference type="AlphaFoldDB" id="A0A3D9V6P9"/>
<dbReference type="PIRSF" id="PIRSF000097">
    <property type="entry name" value="AKR"/>
    <property type="match status" value="1"/>
</dbReference>
<dbReference type="PROSITE" id="PS00062">
    <property type="entry name" value="ALDOKETO_REDUCTASE_2"/>
    <property type="match status" value="1"/>
</dbReference>
<evidence type="ECO:0000313" key="9">
    <source>
        <dbReference type="Proteomes" id="UP000256485"/>
    </source>
</evidence>
<evidence type="ECO:0000256" key="1">
    <source>
        <dbReference type="ARBA" id="ARBA00007905"/>
    </source>
</evidence>
<dbReference type="PANTHER" id="PTHR43827:SF3">
    <property type="entry name" value="NADP-DEPENDENT OXIDOREDUCTASE DOMAIN-CONTAINING PROTEIN"/>
    <property type="match status" value="1"/>
</dbReference>
<dbReference type="InterPro" id="IPR036812">
    <property type="entry name" value="NAD(P)_OxRdtase_dom_sf"/>
</dbReference>
<evidence type="ECO:0000256" key="5">
    <source>
        <dbReference type="PIRSR" id="PIRSR000097-2"/>
    </source>
</evidence>
<dbReference type="FunFam" id="3.20.20.100:FF:000015">
    <property type="entry name" value="Oxidoreductase, aldo/keto reductase family"/>
    <property type="match status" value="1"/>
</dbReference>
<evidence type="ECO:0000256" key="4">
    <source>
        <dbReference type="PIRSR" id="PIRSR000097-1"/>
    </source>
</evidence>
<feature type="binding site" evidence="5">
    <location>
        <position position="108"/>
    </location>
    <ligand>
        <name>substrate</name>
    </ligand>
</feature>
<comment type="caution">
    <text evidence="8">The sequence shown here is derived from an EMBL/GenBank/DDBJ whole genome shotgun (WGS) entry which is preliminary data.</text>
</comment>
<dbReference type="Pfam" id="PF00248">
    <property type="entry name" value="Aldo_ket_red"/>
    <property type="match status" value="1"/>
</dbReference>
<dbReference type="RefSeq" id="WP_115850691.1">
    <property type="nucleotide sequence ID" value="NZ_QTUC01000001.1"/>
</dbReference>
<dbReference type="EMBL" id="QTUC01000001">
    <property type="protein sequence ID" value="REF37187.1"/>
    <property type="molecule type" value="Genomic_DNA"/>
</dbReference>
<dbReference type="GO" id="GO:0016616">
    <property type="term" value="F:oxidoreductase activity, acting on the CH-OH group of donors, NAD or NADP as acceptor"/>
    <property type="evidence" value="ECO:0007669"/>
    <property type="project" value="UniProtKB-ARBA"/>
</dbReference>
<dbReference type="Proteomes" id="UP000256485">
    <property type="component" value="Unassembled WGS sequence"/>
</dbReference>
<dbReference type="OrthoDB" id="9804790at2"/>